<organism evidence="2 3">
    <name type="scientific">Tuber borchii</name>
    <name type="common">White truffle</name>
    <dbReference type="NCBI Taxonomy" id="42251"/>
    <lineage>
        <taxon>Eukaryota</taxon>
        <taxon>Fungi</taxon>
        <taxon>Dikarya</taxon>
        <taxon>Ascomycota</taxon>
        <taxon>Pezizomycotina</taxon>
        <taxon>Pezizomycetes</taxon>
        <taxon>Pezizales</taxon>
        <taxon>Tuberaceae</taxon>
        <taxon>Tuber</taxon>
    </lineage>
</organism>
<dbReference type="AlphaFoldDB" id="A0A2T6ZUX3"/>
<comment type="caution">
    <text evidence="2">The sequence shown here is derived from an EMBL/GenBank/DDBJ whole genome shotgun (WGS) entry which is preliminary data.</text>
</comment>
<dbReference type="Proteomes" id="UP000244722">
    <property type="component" value="Unassembled WGS sequence"/>
</dbReference>
<evidence type="ECO:0000313" key="2">
    <source>
        <dbReference type="EMBL" id="PUU79214.1"/>
    </source>
</evidence>
<feature type="transmembrane region" description="Helical" evidence="1">
    <location>
        <begin position="26"/>
        <end position="45"/>
    </location>
</feature>
<keyword evidence="1" id="KW-0812">Transmembrane</keyword>
<evidence type="ECO:0000256" key="1">
    <source>
        <dbReference type="SAM" id="Phobius"/>
    </source>
</evidence>
<evidence type="ECO:0000313" key="3">
    <source>
        <dbReference type="Proteomes" id="UP000244722"/>
    </source>
</evidence>
<dbReference type="EMBL" id="NESQ01000098">
    <property type="protein sequence ID" value="PUU79214.1"/>
    <property type="molecule type" value="Genomic_DNA"/>
</dbReference>
<proteinExistence type="predicted"/>
<keyword evidence="1" id="KW-1133">Transmembrane helix</keyword>
<protein>
    <submittedName>
        <fullName evidence="2">Uncharacterized protein</fullName>
    </submittedName>
</protein>
<sequence>MPCSLFFFYFLSLVYTIDLLSGFGHLELGCVGGMIYFLVIFRLSFPFSHWALVFH</sequence>
<name>A0A2T6ZUX3_TUBBO</name>
<keyword evidence="3" id="KW-1185">Reference proteome</keyword>
<accession>A0A2T6ZUX3</accession>
<reference evidence="2 3" key="1">
    <citation type="submission" date="2017-04" db="EMBL/GenBank/DDBJ databases">
        <title>Draft genome sequence of Tuber borchii Vittad., a whitish edible truffle.</title>
        <authorList>
            <consortium name="DOE Joint Genome Institute"/>
            <person name="Murat C."/>
            <person name="Kuo A."/>
            <person name="Barry K.W."/>
            <person name="Clum A."/>
            <person name="Dockter R.B."/>
            <person name="Fauchery L."/>
            <person name="Iotti M."/>
            <person name="Kohler A."/>
            <person name="Labutti K."/>
            <person name="Lindquist E.A."/>
            <person name="Lipzen A."/>
            <person name="Ohm R.A."/>
            <person name="Wang M."/>
            <person name="Grigoriev I.V."/>
            <person name="Zambonelli A."/>
            <person name="Martin F.M."/>
        </authorList>
    </citation>
    <scope>NUCLEOTIDE SEQUENCE [LARGE SCALE GENOMIC DNA]</scope>
    <source>
        <strain evidence="2 3">Tbo3840</strain>
    </source>
</reference>
<keyword evidence="1" id="KW-0472">Membrane</keyword>
<feature type="non-terminal residue" evidence="2">
    <location>
        <position position="55"/>
    </location>
</feature>
<gene>
    <name evidence="2" type="ORF">B9Z19DRAFT_1082413</name>
</gene>